<reference evidence="2 3" key="1">
    <citation type="submission" date="2020-08" db="EMBL/GenBank/DDBJ databases">
        <title>Genomic Encyclopedia of Type Strains, Phase IV (KMG-IV): sequencing the most valuable type-strain genomes for metagenomic binning, comparative biology and taxonomic classification.</title>
        <authorList>
            <person name="Goeker M."/>
        </authorList>
    </citation>
    <scope>NUCLEOTIDE SEQUENCE [LARGE SCALE GENOMIC DNA]</scope>
    <source>
        <strain evidence="2 3">DSM 16325</strain>
    </source>
</reference>
<feature type="transmembrane region" description="Helical" evidence="1">
    <location>
        <begin position="201"/>
        <end position="220"/>
    </location>
</feature>
<organism evidence="2 3">
    <name type="scientific">Anoxybacteroides tepidamans</name>
    <dbReference type="NCBI Taxonomy" id="265948"/>
    <lineage>
        <taxon>Bacteria</taxon>
        <taxon>Bacillati</taxon>
        <taxon>Bacillota</taxon>
        <taxon>Bacilli</taxon>
        <taxon>Bacillales</taxon>
        <taxon>Anoxybacillaceae</taxon>
        <taxon>Anoxybacteroides</taxon>
    </lineage>
</organism>
<keyword evidence="1" id="KW-0472">Membrane</keyword>
<evidence type="ECO:0000313" key="2">
    <source>
        <dbReference type="EMBL" id="MBB5324624.1"/>
    </source>
</evidence>
<name>A0A7W8IS00_9BACL</name>
<protein>
    <recommendedName>
        <fullName evidence="4">Nucleoporin-interacting protein</fullName>
    </recommendedName>
</protein>
<dbReference type="EMBL" id="JACHEP010000007">
    <property type="protein sequence ID" value="MBB5324624.1"/>
    <property type="molecule type" value="Genomic_DNA"/>
</dbReference>
<evidence type="ECO:0000256" key="1">
    <source>
        <dbReference type="SAM" id="Phobius"/>
    </source>
</evidence>
<keyword evidence="1" id="KW-1133">Transmembrane helix</keyword>
<proteinExistence type="predicted"/>
<feature type="transmembrane region" description="Helical" evidence="1">
    <location>
        <begin position="82"/>
        <end position="102"/>
    </location>
</feature>
<evidence type="ECO:0008006" key="4">
    <source>
        <dbReference type="Google" id="ProtNLM"/>
    </source>
</evidence>
<feature type="transmembrane region" description="Helical" evidence="1">
    <location>
        <begin position="165"/>
        <end position="189"/>
    </location>
</feature>
<gene>
    <name evidence="2" type="ORF">HNQ34_001721</name>
</gene>
<keyword evidence="1" id="KW-0812">Transmembrane</keyword>
<dbReference type="RefSeq" id="WP_183253512.1">
    <property type="nucleotide sequence ID" value="NZ_JACHEP010000007.1"/>
</dbReference>
<feature type="transmembrane region" description="Helical" evidence="1">
    <location>
        <begin position="352"/>
        <end position="369"/>
    </location>
</feature>
<dbReference type="AlphaFoldDB" id="A0A7W8IS00"/>
<feature type="transmembrane region" description="Helical" evidence="1">
    <location>
        <begin position="263"/>
        <end position="290"/>
    </location>
</feature>
<feature type="transmembrane region" description="Helical" evidence="1">
    <location>
        <begin position="302"/>
        <end position="320"/>
    </location>
</feature>
<feature type="transmembrane region" description="Helical" evidence="1">
    <location>
        <begin position="326"/>
        <end position="343"/>
    </location>
</feature>
<keyword evidence="3" id="KW-1185">Reference proteome</keyword>
<sequence>MRKYFLGNHRYMSYFGLTALFLLFCAEMKYASPYAATWDQVDFALALDRYDLLAMQPHFPGYPYFILGGMLVHAFVENPAKALSIFNVLMLWSASIPMFLLAKKYGATEMAWLVTVLVQSASYVVLIGSQPMSEGAALSVLWWYVWAVEQARERKTWQAHLLSLILFGLLLGIRLSYVPFAIALAFLWYEDWKQHRSIRRLFGLVAAALAFQLIWVMGIAQTEGSLYGFLKLAFSFTNGHFQEWGGTVSNDQQPLWQRIGRFLFYNIIWIGISSRTMILLVLYLFVFIWAFYSTRAFPFPRWLFAAIVAYGVWALFAQNIDKPRHVIPLVHFALFYGWLRYFYRNTSTYKRLLALIVMIAQIMIGTLYIREQALHLPATYQLAYDLQKKDEPFVLYTWEEARVLQYLRADFPYQEALRFSFFLQHQANYTHAKIYVTDHVVKGFQAQGVSLDRRLRKVKTYRSNTLADPIYGEITLYEWMNSTME</sequence>
<dbReference type="Proteomes" id="UP000520011">
    <property type="component" value="Unassembled WGS sequence"/>
</dbReference>
<evidence type="ECO:0000313" key="3">
    <source>
        <dbReference type="Proteomes" id="UP000520011"/>
    </source>
</evidence>
<comment type="caution">
    <text evidence="2">The sequence shown here is derived from an EMBL/GenBank/DDBJ whole genome shotgun (WGS) entry which is preliminary data.</text>
</comment>
<accession>A0A7W8IS00</accession>